<evidence type="ECO:0000256" key="4">
    <source>
        <dbReference type="ARBA" id="ARBA00022801"/>
    </source>
</evidence>
<dbReference type="InterPro" id="IPR011683">
    <property type="entry name" value="Glyco_hydro_53"/>
</dbReference>
<gene>
    <name evidence="7" type="ORF">ACFFUR_14695</name>
</gene>
<name>A0ABV5J896_9BACT</name>
<keyword evidence="8" id="KW-1185">Reference proteome</keyword>
<comment type="catalytic activity">
    <reaction evidence="1 6">
        <text>The enzyme specifically hydrolyzes (1-&gt;4)-beta-D-galactosidic linkages in type I arabinogalactans.</text>
        <dbReference type="EC" id="3.2.1.89"/>
    </reaction>
</comment>
<dbReference type="Gene3D" id="3.20.20.80">
    <property type="entry name" value="Glycosidases"/>
    <property type="match status" value="1"/>
</dbReference>
<dbReference type="PANTHER" id="PTHR34983:SF1">
    <property type="entry name" value="ARABINOGALACTAN ENDO-BETA-1,4-GALACTANASE A"/>
    <property type="match status" value="1"/>
</dbReference>
<evidence type="ECO:0000313" key="7">
    <source>
        <dbReference type="EMBL" id="MFB9213062.1"/>
    </source>
</evidence>
<evidence type="ECO:0000313" key="8">
    <source>
        <dbReference type="Proteomes" id="UP001589654"/>
    </source>
</evidence>
<comment type="similarity">
    <text evidence="2 6">Belongs to the glycosyl hydrolase 53 family.</text>
</comment>
<evidence type="ECO:0000256" key="1">
    <source>
        <dbReference type="ARBA" id="ARBA00001695"/>
    </source>
</evidence>
<organism evidence="7 8">
    <name type="scientific">Echinicola jeungdonensis</name>
    <dbReference type="NCBI Taxonomy" id="709343"/>
    <lineage>
        <taxon>Bacteria</taxon>
        <taxon>Pseudomonadati</taxon>
        <taxon>Bacteroidota</taxon>
        <taxon>Cytophagia</taxon>
        <taxon>Cytophagales</taxon>
        <taxon>Cyclobacteriaceae</taxon>
        <taxon>Echinicola</taxon>
    </lineage>
</organism>
<dbReference type="RefSeq" id="WP_290247921.1">
    <property type="nucleotide sequence ID" value="NZ_JAUFQT010000001.1"/>
</dbReference>
<evidence type="ECO:0000256" key="5">
    <source>
        <dbReference type="ARBA" id="ARBA00023295"/>
    </source>
</evidence>
<protein>
    <recommendedName>
        <fullName evidence="3 6">Arabinogalactan endo-beta-1,4-galactanase</fullName>
        <ecNumber evidence="3 6">3.2.1.89</ecNumber>
    </recommendedName>
</protein>
<sequence length="374" mass="43621">MKNRITLPKTLLFFWILMMWFNSAVIAQSLPYHNDYAFGLDLSFVKQREDNGEKYFDIDGAEKPVLKIFNDHGYNWARLMICNEPVSDGLVQDLEYVVNGAKDLQKYNYHFALDMMFSNGWANPMKQPTPSSWVDMTHEERIVAVYEFVLNTLTTLKNEDVLPEMVQIGNEIGNGFLWPDGRINYATPQESKWKNVADYLKAGVKAIREVEGNGNKIEIMVHVDHGGDIAFSQTFFDKMEVYNVDYDVIGYSFYPWSHGTLLDLRDNLRMTALRYGKEIIVIETGYYWRENTYHENAPYPFPETPEGQKQWFQAVNEIVLDTPNGLGRGVFWWEPMARGRGFFDDETKVAQPIVRAFEKYSLPENRTDWQNRIQ</sequence>
<dbReference type="GO" id="GO:0016787">
    <property type="term" value="F:hydrolase activity"/>
    <property type="evidence" value="ECO:0007669"/>
    <property type="project" value="UniProtKB-KW"/>
</dbReference>
<comment type="caution">
    <text evidence="7">The sequence shown here is derived from an EMBL/GenBank/DDBJ whole genome shotgun (WGS) entry which is preliminary data.</text>
</comment>
<proteinExistence type="inferred from homology"/>
<evidence type="ECO:0000256" key="6">
    <source>
        <dbReference type="RuleBase" id="RU361192"/>
    </source>
</evidence>
<keyword evidence="4 6" id="KW-0378">Hydrolase</keyword>
<dbReference type="Pfam" id="PF07745">
    <property type="entry name" value="Glyco_hydro_53"/>
    <property type="match status" value="1"/>
</dbReference>
<evidence type="ECO:0000256" key="2">
    <source>
        <dbReference type="ARBA" id="ARBA00010687"/>
    </source>
</evidence>
<dbReference type="EMBL" id="JBHMEW010000066">
    <property type="protein sequence ID" value="MFB9213062.1"/>
    <property type="molecule type" value="Genomic_DNA"/>
</dbReference>
<evidence type="ECO:0000256" key="3">
    <source>
        <dbReference type="ARBA" id="ARBA00012556"/>
    </source>
</evidence>
<accession>A0ABV5J896</accession>
<keyword evidence="5 6" id="KW-0326">Glycosidase</keyword>
<dbReference type="Proteomes" id="UP001589654">
    <property type="component" value="Unassembled WGS sequence"/>
</dbReference>
<reference evidence="7 8" key="1">
    <citation type="submission" date="2024-09" db="EMBL/GenBank/DDBJ databases">
        <authorList>
            <person name="Sun Q."/>
            <person name="Mori K."/>
        </authorList>
    </citation>
    <scope>NUCLEOTIDE SEQUENCE [LARGE SCALE GENOMIC DNA]</scope>
    <source>
        <strain evidence="7 8">CECT 7682</strain>
    </source>
</reference>
<dbReference type="EC" id="3.2.1.89" evidence="3 6"/>
<dbReference type="PANTHER" id="PTHR34983">
    <property type="entry name" value="ARABINOGALACTAN ENDO-BETA-1,4-GALACTANASE A"/>
    <property type="match status" value="1"/>
</dbReference>
<dbReference type="InterPro" id="IPR017853">
    <property type="entry name" value="GH"/>
</dbReference>
<dbReference type="SUPFAM" id="SSF51445">
    <property type="entry name" value="(Trans)glycosidases"/>
    <property type="match status" value="1"/>
</dbReference>